<dbReference type="InterPro" id="IPR051686">
    <property type="entry name" value="Lipoprotein_DolP"/>
</dbReference>
<feature type="domain" description="BON" evidence="7">
    <location>
        <begin position="38"/>
        <end position="105"/>
    </location>
</feature>
<evidence type="ECO:0000256" key="1">
    <source>
        <dbReference type="ARBA" id="ARBA00004418"/>
    </source>
</evidence>
<evidence type="ECO:0000256" key="3">
    <source>
        <dbReference type="ARBA" id="ARBA00022737"/>
    </source>
</evidence>
<dbReference type="FunFam" id="3.30.1340.30:FF:000001">
    <property type="entry name" value="Molecular chaperone OsmY"/>
    <property type="match status" value="1"/>
</dbReference>
<dbReference type="AlphaFoldDB" id="A0A2G8TD78"/>
<dbReference type="PROSITE" id="PS50914">
    <property type="entry name" value="BON"/>
    <property type="match status" value="1"/>
</dbReference>
<dbReference type="Proteomes" id="UP000230390">
    <property type="component" value="Unassembled WGS sequence"/>
</dbReference>
<keyword evidence="2 6" id="KW-0732">Signal</keyword>
<dbReference type="Pfam" id="PF04972">
    <property type="entry name" value="BON"/>
    <property type="match status" value="1"/>
</dbReference>
<sequence>MKNLKIASTLIAALMMSTIVGCASTTESKHATPGQYIDDVAITTGVKAAILNAPTLKVSEINVETYKGVVQLSGFVSSAENIATASSVARSVNGVKSVKNDLRLK</sequence>
<evidence type="ECO:0000256" key="5">
    <source>
        <dbReference type="ARBA" id="ARBA00070588"/>
    </source>
</evidence>
<keyword evidence="9" id="KW-1185">Reference proteome</keyword>
<dbReference type="GO" id="GO:0042597">
    <property type="term" value="C:periplasmic space"/>
    <property type="evidence" value="ECO:0007669"/>
    <property type="project" value="UniProtKB-SubCell"/>
</dbReference>
<dbReference type="PANTHER" id="PTHR34606">
    <property type="entry name" value="BON DOMAIN-CONTAINING PROTEIN"/>
    <property type="match status" value="1"/>
</dbReference>
<dbReference type="OrthoDB" id="7360581at2"/>
<dbReference type="Gene3D" id="3.30.1340.30">
    <property type="match status" value="1"/>
</dbReference>
<comment type="caution">
    <text evidence="8">The sequence shown here is derived from an EMBL/GenBank/DDBJ whole genome shotgun (WGS) entry which is preliminary data.</text>
</comment>
<evidence type="ECO:0000313" key="8">
    <source>
        <dbReference type="EMBL" id="PIL43963.1"/>
    </source>
</evidence>
<dbReference type="SMART" id="SM00749">
    <property type="entry name" value="BON"/>
    <property type="match status" value="1"/>
</dbReference>
<dbReference type="EMBL" id="PDOC01000010">
    <property type="protein sequence ID" value="PIL43963.1"/>
    <property type="molecule type" value="Genomic_DNA"/>
</dbReference>
<protein>
    <recommendedName>
        <fullName evidence="5">Osmotically-inducible protein Y</fullName>
    </recommendedName>
</protein>
<reference evidence="8 9" key="1">
    <citation type="submission" date="2017-10" db="EMBL/GenBank/DDBJ databases">
        <title>Massilia psychrophilum sp. nov., a novel purple-pigmented bacterium isolated from Tianshan glacier, Xinjiang Municipality, China.</title>
        <authorList>
            <person name="Wang H."/>
        </authorList>
    </citation>
    <scope>NUCLEOTIDE SEQUENCE [LARGE SCALE GENOMIC DNA]</scope>
    <source>
        <strain evidence="8 9">JCM 30074</strain>
    </source>
</reference>
<gene>
    <name evidence="8" type="ORF">CR105_16630</name>
</gene>
<proteinExistence type="predicted"/>
<feature type="signal peptide" evidence="6">
    <location>
        <begin position="1"/>
        <end position="22"/>
    </location>
</feature>
<organism evidence="8 9">
    <name type="scientific">Massilia eurypsychrophila</name>
    <dbReference type="NCBI Taxonomy" id="1485217"/>
    <lineage>
        <taxon>Bacteria</taxon>
        <taxon>Pseudomonadati</taxon>
        <taxon>Pseudomonadota</taxon>
        <taxon>Betaproteobacteria</taxon>
        <taxon>Burkholderiales</taxon>
        <taxon>Oxalobacteraceae</taxon>
        <taxon>Telluria group</taxon>
        <taxon>Massilia</taxon>
    </lineage>
</organism>
<evidence type="ECO:0000256" key="2">
    <source>
        <dbReference type="ARBA" id="ARBA00022729"/>
    </source>
</evidence>
<name>A0A2G8TD78_9BURK</name>
<dbReference type="PROSITE" id="PS51257">
    <property type="entry name" value="PROKAR_LIPOPROTEIN"/>
    <property type="match status" value="1"/>
</dbReference>
<feature type="chain" id="PRO_5013970400" description="Osmotically-inducible protein Y" evidence="6">
    <location>
        <begin position="23"/>
        <end position="105"/>
    </location>
</feature>
<accession>A0A2G8TD78</accession>
<comment type="subcellular location">
    <subcellularLocation>
        <location evidence="1">Periplasm</location>
    </subcellularLocation>
</comment>
<evidence type="ECO:0000256" key="6">
    <source>
        <dbReference type="SAM" id="SignalP"/>
    </source>
</evidence>
<dbReference type="InterPro" id="IPR007055">
    <property type="entry name" value="BON_dom"/>
</dbReference>
<dbReference type="RefSeq" id="WP_099790166.1">
    <property type="nucleotide sequence ID" value="NZ_JBHLYV010000012.1"/>
</dbReference>
<keyword evidence="4" id="KW-0574">Periplasm</keyword>
<evidence type="ECO:0000259" key="7">
    <source>
        <dbReference type="PROSITE" id="PS50914"/>
    </source>
</evidence>
<dbReference type="PANTHER" id="PTHR34606:SF16">
    <property type="entry name" value="BON DOMAIN-CONTAINING PROTEIN"/>
    <property type="match status" value="1"/>
</dbReference>
<dbReference type="InterPro" id="IPR014004">
    <property type="entry name" value="Transpt-assoc_nodulatn_dom_bac"/>
</dbReference>
<evidence type="ECO:0000256" key="4">
    <source>
        <dbReference type="ARBA" id="ARBA00022764"/>
    </source>
</evidence>
<keyword evidence="3" id="KW-0677">Repeat</keyword>
<evidence type="ECO:0000313" key="9">
    <source>
        <dbReference type="Proteomes" id="UP000230390"/>
    </source>
</evidence>